<gene>
    <name evidence="1" type="ORF">BACDOR_03313</name>
</gene>
<reference evidence="1 2" key="2">
    <citation type="submission" date="2008-10" db="EMBL/GenBank/DDBJ databases">
        <authorList>
            <person name="Fulton L."/>
            <person name="Clifton S."/>
            <person name="Fulton B."/>
            <person name="Xu J."/>
            <person name="Minx P."/>
            <person name="Pepin K.H."/>
            <person name="Johnson M."/>
            <person name="Thiruvilangam P."/>
            <person name="Bhonagiri V."/>
            <person name="Nash W.E."/>
            <person name="Mardis E.R."/>
            <person name="Wilson R.K."/>
        </authorList>
    </citation>
    <scope>NUCLEOTIDE SEQUENCE [LARGE SCALE GENOMIC DNA]</scope>
    <source>
        <strain evidence="1 2">DSM 17855</strain>
    </source>
</reference>
<proteinExistence type="predicted"/>
<dbReference type="AlphaFoldDB" id="B6W1C4"/>
<dbReference type="Proteomes" id="UP000004849">
    <property type="component" value="Unassembled WGS sequence"/>
</dbReference>
<dbReference type="EMBL" id="ABWZ01000069">
    <property type="protein sequence ID" value="EEB24255.1"/>
    <property type="molecule type" value="Genomic_DNA"/>
</dbReference>
<dbReference type="HOGENOM" id="CLU_3149386_0_0_10"/>
<name>B6W1C4_9BACT</name>
<evidence type="ECO:0000313" key="1">
    <source>
        <dbReference type="EMBL" id="EEB24255.1"/>
    </source>
</evidence>
<reference evidence="1 2" key="1">
    <citation type="submission" date="2008-10" db="EMBL/GenBank/DDBJ databases">
        <title>Draft genome sequence of Bacteroides dorei (DSM 17855).</title>
        <authorList>
            <person name="Sudarsanam P."/>
            <person name="Ley R."/>
            <person name="Guruge J."/>
            <person name="Turnbaugh P.J."/>
            <person name="Mahowald M."/>
            <person name="Liep D."/>
            <person name="Gordon J."/>
        </authorList>
    </citation>
    <scope>NUCLEOTIDE SEQUENCE [LARGE SCALE GENOMIC DNA]</scope>
    <source>
        <strain evidence="1 2">DSM 17855</strain>
    </source>
</reference>
<sequence>MFFQKHNDPQKNYEYLFFYLSLINKQIEDMVFCTKTQELKSKSICSLF</sequence>
<organism evidence="1 2">
    <name type="scientific">Phocaeicola dorei DSM 17855</name>
    <dbReference type="NCBI Taxonomy" id="483217"/>
    <lineage>
        <taxon>Bacteria</taxon>
        <taxon>Pseudomonadati</taxon>
        <taxon>Bacteroidota</taxon>
        <taxon>Bacteroidia</taxon>
        <taxon>Bacteroidales</taxon>
        <taxon>Bacteroidaceae</taxon>
        <taxon>Phocaeicola</taxon>
    </lineage>
</organism>
<accession>B6W1C4</accession>
<protein>
    <submittedName>
        <fullName evidence="1">Uncharacterized protein</fullName>
    </submittedName>
</protein>
<evidence type="ECO:0000313" key="2">
    <source>
        <dbReference type="Proteomes" id="UP000004849"/>
    </source>
</evidence>